<keyword evidence="3" id="KW-1185">Reference proteome</keyword>
<feature type="compositionally biased region" description="Low complexity" evidence="1">
    <location>
        <begin position="39"/>
        <end position="49"/>
    </location>
</feature>
<evidence type="ECO:0000313" key="3">
    <source>
        <dbReference type="Proteomes" id="UP000831113"/>
    </source>
</evidence>
<evidence type="ECO:0008006" key="4">
    <source>
        <dbReference type="Google" id="ProtNLM"/>
    </source>
</evidence>
<feature type="region of interest" description="Disordered" evidence="1">
    <location>
        <begin position="28"/>
        <end position="49"/>
    </location>
</feature>
<dbReference type="PROSITE" id="PS51257">
    <property type="entry name" value="PROKAR_LIPOPROTEIN"/>
    <property type="match status" value="1"/>
</dbReference>
<dbReference type="RefSeq" id="WP_243795236.1">
    <property type="nucleotide sequence ID" value="NZ_CP094669.1"/>
</dbReference>
<dbReference type="EMBL" id="CP094669">
    <property type="protein sequence ID" value="UOG73209.1"/>
    <property type="molecule type" value="Genomic_DNA"/>
</dbReference>
<name>A0ABY4CUU0_9BACT</name>
<evidence type="ECO:0000313" key="2">
    <source>
        <dbReference type="EMBL" id="UOG73209.1"/>
    </source>
</evidence>
<dbReference type="Proteomes" id="UP000831113">
    <property type="component" value="Chromosome"/>
</dbReference>
<proteinExistence type="predicted"/>
<reference evidence="2 3" key="1">
    <citation type="submission" date="2022-03" db="EMBL/GenBank/DDBJ databases">
        <title>Hymenobactersp. isolated from the air.</title>
        <authorList>
            <person name="Won M."/>
            <person name="Kwon S.-W."/>
        </authorList>
    </citation>
    <scope>NUCLEOTIDE SEQUENCE [LARGE SCALE GENOMIC DNA]</scope>
    <source>
        <strain evidence="2 3">KACC 21982</strain>
    </source>
</reference>
<sequence>MLLRPTTLSLLYVPLAVLLASCNSPDSSKSHAEEAVTSPTAADQPPATAAAPPCLERMQGFLRWYHRRYTAEFDTTTDFINIPLTGDEDAATLAKIPRSNISSTNYMQLNHRKLAVYIDTLRRSGYFSASYLAAKQASILERGQELEAEKVTEGLLEGFDSDEVIHTQDIYQREDINKLTAYQPAGLKPGTQAYRLQLSSLGEENFSWVFYVKQEKGRCVIDSVHTTE</sequence>
<organism evidence="2 3">
    <name type="scientific">Hymenobacter tibetensis</name>
    <dbReference type="NCBI Taxonomy" id="497967"/>
    <lineage>
        <taxon>Bacteria</taxon>
        <taxon>Pseudomonadati</taxon>
        <taxon>Bacteroidota</taxon>
        <taxon>Cytophagia</taxon>
        <taxon>Cytophagales</taxon>
        <taxon>Hymenobacteraceae</taxon>
        <taxon>Hymenobacter</taxon>
    </lineage>
</organism>
<accession>A0ABY4CUU0</accession>
<protein>
    <recommendedName>
        <fullName evidence="4">DUF3828 domain-containing protein</fullName>
    </recommendedName>
</protein>
<gene>
    <name evidence="2" type="ORF">MTX78_13860</name>
</gene>
<evidence type="ECO:0000256" key="1">
    <source>
        <dbReference type="SAM" id="MobiDB-lite"/>
    </source>
</evidence>